<dbReference type="EMBL" id="NAQA01000006">
    <property type="protein sequence ID" value="OQM49740.1"/>
    <property type="molecule type" value="Genomic_DNA"/>
</dbReference>
<dbReference type="RefSeq" id="WP_080788942.1">
    <property type="nucleotide sequence ID" value="NZ_NAQA01000006.1"/>
</dbReference>
<evidence type="ECO:0000313" key="2">
    <source>
        <dbReference type="Proteomes" id="UP000192666"/>
    </source>
</evidence>
<organism evidence="1 2">
    <name type="scientific">Bifidobacterium catenulatum</name>
    <dbReference type="NCBI Taxonomy" id="1686"/>
    <lineage>
        <taxon>Bacteria</taxon>
        <taxon>Bacillati</taxon>
        <taxon>Actinomycetota</taxon>
        <taxon>Actinomycetes</taxon>
        <taxon>Bifidobacteriales</taxon>
        <taxon>Bifidobacteriaceae</taxon>
        <taxon>Bifidobacterium</taxon>
    </lineage>
</organism>
<gene>
    <name evidence="1" type="ORF">B5782_1489</name>
</gene>
<evidence type="ECO:0000313" key="1">
    <source>
        <dbReference type="EMBL" id="OQM49740.1"/>
    </source>
</evidence>
<name>A0A1V8PM96_9BIFI</name>
<accession>A0A1V8PM96</accession>
<sequence length="311" mass="36658">MKTLILVPGMDFYFFNHLRSDDMEIHAVFPVMHGIKSVLCKLFRKIGCNGSSWFYGDWWKSLDQFDKIIVFDNALSLDDMLMHNIAKKSPRSHRFIYSWNVVRNEKALLNDLAAAARYGFEYYSYDQNDCNKYQLKFNTIMYDPSYLIDRSNYIQCDTIFLGFVKDRKTKLLSLYSLLSRNGLQPRFVVIDNDLSNADVPFEVRRSYVPYREYTQWVSRSRAIIDITQSGQNGFSMRIMEAIFGDKKLISTNSALRYADFYDPNNIFIIDLDHVDEGKLREFMDSDFHPYDKAVKSYYSIAAWVNRFDIDE</sequence>
<comment type="caution">
    <text evidence="1">The sequence shown here is derived from an EMBL/GenBank/DDBJ whole genome shotgun (WGS) entry which is preliminary data.</text>
</comment>
<dbReference type="Proteomes" id="UP000192666">
    <property type="component" value="Unassembled WGS sequence"/>
</dbReference>
<protein>
    <submittedName>
        <fullName evidence="1">Uncharacterized protein</fullName>
    </submittedName>
</protein>
<reference evidence="1 2" key="1">
    <citation type="submission" date="2017-03" db="EMBL/GenBank/DDBJ databases">
        <title>Maternal inheritance of bifidobacteria.</title>
        <authorList>
            <person name="Lugli G.A."/>
            <person name="Duranti S."/>
            <person name="Milani C."/>
            <person name="Mancabelli L."/>
        </authorList>
    </citation>
    <scope>NUCLEOTIDE SEQUENCE [LARGE SCALE GENOMIC DNA]</scope>
    <source>
        <strain evidence="1 2">1899B</strain>
    </source>
</reference>
<dbReference type="AlphaFoldDB" id="A0A1V8PM96"/>
<proteinExistence type="predicted"/>